<accession>A0A3T0KWI7</accession>
<dbReference type="Proteomes" id="UP000283095">
    <property type="component" value="Chromosome"/>
</dbReference>
<proteinExistence type="predicted"/>
<evidence type="ECO:0000313" key="1">
    <source>
        <dbReference type="EMBL" id="AZV44690.1"/>
    </source>
</evidence>
<dbReference type="OrthoDB" id="2626596at2"/>
<organism evidence="1 2">
    <name type="scientific">Peribacillus asahii</name>
    <dbReference type="NCBI Taxonomy" id="228899"/>
    <lineage>
        <taxon>Bacteria</taxon>
        <taxon>Bacillati</taxon>
        <taxon>Bacillota</taxon>
        <taxon>Bacilli</taxon>
        <taxon>Bacillales</taxon>
        <taxon>Bacillaceae</taxon>
        <taxon>Peribacillus</taxon>
    </lineage>
</organism>
<dbReference type="AlphaFoldDB" id="A0A3T0KWI7"/>
<gene>
    <name evidence="1" type="ORF">BAOM_4083</name>
</gene>
<evidence type="ECO:0000313" key="2">
    <source>
        <dbReference type="Proteomes" id="UP000283095"/>
    </source>
</evidence>
<dbReference type="EMBL" id="CP026095">
    <property type="protein sequence ID" value="AZV44690.1"/>
    <property type="molecule type" value="Genomic_DNA"/>
</dbReference>
<dbReference type="KEGG" id="pasa:BAOM_4083"/>
<name>A0A3T0KWI7_9BACI</name>
<reference evidence="1 2" key="1">
    <citation type="submission" date="2018-01" db="EMBL/GenBank/DDBJ databases">
        <title>Bacillus asahii Genome sequencing and assembly.</title>
        <authorList>
            <person name="Jiang H."/>
            <person name="Feng Y."/>
            <person name="Zhao F."/>
            <person name="Lin X."/>
        </authorList>
    </citation>
    <scope>NUCLEOTIDE SEQUENCE [LARGE SCALE GENOMIC DNA]</scope>
    <source>
        <strain evidence="1 2">OM18</strain>
    </source>
</reference>
<dbReference type="RefSeq" id="WP_127761617.1">
    <property type="nucleotide sequence ID" value="NZ_CP026095.1"/>
</dbReference>
<protein>
    <submittedName>
        <fullName evidence="1">Uncharacterized protein</fullName>
    </submittedName>
</protein>
<sequence>MRLEEEFVGRRLQYAELLKRVAAQLEEDSFSVRGKKIDFPDDDMEYKISHKSAFGENKLTISIEWIDEPV</sequence>